<dbReference type="OrthoDB" id="194468at2759"/>
<feature type="coiled-coil region" evidence="2">
    <location>
        <begin position="435"/>
        <end position="462"/>
    </location>
</feature>
<evidence type="ECO:0000313" key="4">
    <source>
        <dbReference type="EMBL" id="KDQ57003.1"/>
    </source>
</evidence>
<dbReference type="SUPFAM" id="SSF51338">
    <property type="entry name" value="Composite domain of metallo-dependent hydrolases"/>
    <property type="match status" value="1"/>
</dbReference>
<sequence>MPEPNPPILLRNGLLATYTSDDSLLSTPTARRVDVLVENNRIAAIKEPNTIVAEGALVIDCSNKWIAPGFVDTHRHVWMSVVDNQEDWTLSEYLAKFFWTTTGIATPEDVYIGELAGCLQALHGGTTTVVDHFHCANSPEHIAKAIQATAESGIRSMLCMARQSFPTSIEPLEFSNDVEVSKMQMDIFRKLASKDHGRLTEDGRVTLGLAYDVQGYDPEEDRRVLSFARELNIKPITLHYVGGFHGRGTGKKARSWWEAGLLKDDCILAHGNDLVHNDCDPMEWEILRKTGASIASTPENELGMGHGNPITYEAVRRGVKVGLGIDCSSILSTEMFPAMHFALQWERGHQYNNIKAASAFRLATLGGAEAAHVASDLGSIEVGKLADILLYDATSVNLASCSDPFRGIVIHATAEDVEWVIVNGEVVKKEGKLVRKEWSQVAKELKCRAAKIREQLSKYDLDERYNAIVRQFGLPVAN</sequence>
<keyword evidence="5" id="KW-1185">Reference proteome</keyword>
<dbReference type="SUPFAM" id="SSF51556">
    <property type="entry name" value="Metallo-dependent hydrolases"/>
    <property type="match status" value="1"/>
</dbReference>
<dbReference type="EMBL" id="KL197720">
    <property type="protein sequence ID" value="KDQ57003.1"/>
    <property type="molecule type" value="Genomic_DNA"/>
</dbReference>
<protein>
    <recommendedName>
        <fullName evidence="3">Amidohydrolase-related domain-containing protein</fullName>
    </recommendedName>
</protein>
<dbReference type="InterPro" id="IPR011059">
    <property type="entry name" value="Metal-dep_hydrolase_composite"/>
</dbReference>
<dbReference type="PANTHER" id="PTHR43794:SF11">
    <property type="entry name" value="AMIDOHYDROLASE-RELATED DOMAIN-CONTAINING PROTEIN"/>
    <property type="match status" value="1"/>
</dbReference>
<gene>
    <name evidence="4" type="ORF">JAAARDRAFT_178495</name>
</gene>
<reference evidence="5" key="1">
    <citation type="journal article" date="2014" name="Proc. Natl. Acad. Sci. U.S.A.">
        <title>Extensive sampling of basidiomycete genomes demonstrates inadequacy of the white-rot/brown-rot paradigm for wood decay fungi.</title>
        <authorList>
            <person name="Riley R."/>
            <person name="Salamov A.A."/>
            <person name="Brown D.W."/>
            <person name="Nagy L.G."/>
            <person name="Floudas D."/>
            <person name="Held B.W."/>
            <person name="Levasseur A."/>
            <person name="Lombard V."/>
            <person name="Morin E."/>
            <person name="Otillar R."/>
            <person name="Lindquist E.A."/>
            <person name="Sun H."/>
            <person name="LaButti K.M."/>
            <person name="Schmutz J."/>
            <person name="Jabbour D."/>
            <person name="Luo H."/>
            <person name="Baker S.E."/>
            <person name="Pisabarro A.G."/>
            <person name="Walton J.D."/>
            <person name="Blanchette R.A."/>
            <person name="Henrissat B."/>
            <person name="Martin F."/>
            <person name="Cullen D."/>
            <person name="Hibbett D.S."/>
            <person name="Grigoriev I.V."/>
        </authorList>
    </citation>
    <scope>NUCLEOTIDE SEQUENCE [LARGE SCALE GENOMIC DNA]</scope>
    <source>
        <strain evidence="5">MUCL 33604</strain>
    </source>
</reference>
<name>A0A067PQB0_9AGAM</name>
<dbReference type="Pfam" id="PF01979">
    <property type="entry name" value="Amidohydro_1"/>
    <property type="match status" value="1"/>
</dbReference>
<evidence type="ECO:0000256" key="1">
    <source>
        <dbReference type="ARBA" id="ARBA00022801"/>
    </source>
</evidence>
<evidence type="ECO:0000313" key="5">
    <source>
        <dbReference type="Proteomes" id="UP000027265"/>
    </source>
</evidence>
<dbReference type="PANTHER" id="PTHR43794">
    <property type="entry name" value="AMINOHYDROLASE SSNA-RELATED"/>
    <property type="match status" value="1"/>
</dbReference>
<dbReference type="Gene3D" id="3.20.20.140">
    <property type="entry name" value="Metal-dependent hydrolases"/>
    <property type="match status" value="1"/>
</dbReference>
<dbReference type="Gene3D" id="2.30.40.10">
    <property type="entry name" value="Urease, subunit C, domain 1"/>
    <property type="match status" value="1"/>
</dbReference>
<accession>A0A067PQB0</accession>
<proteinExistence type="predicted"/>
<dbReference type="HOGENOM" id="CLU_012358_2_3_1"/>
<dbReference type="Proteomes" id="UP000027265">
    <property type="component" value="Unassembled WGS sequence"/>
</dbReference>
<evidence type="ECO:0000259" key="3">
    <source>
        <dbReference type="Pfam" id="PF01979"/>
    </source>
</evidence>
<dbReference type="InterPro" id="IPR032466">
    <property type="entry name" value="Metal_Hydrolase"/>
</dbReference>
<keyword evidence="2" id="KW-0175">Coiled coil</keyword>
<dbReference type="FunCoup" id="A0A067PQB0">
    <property type="interactions" value="1"/>
</dbReference>
<dbReference type="InParanoid" id="A0A067PQB0"/>
<keyword evidence="1" id="KW-0378">Hydrolase</keyword>
<organism evidence="4 5">
    <name type="scientific">Jaapia argillacea MUCL 33604</name>
    <dbReference type="NCBI Taxonomy" id="933084"/>
    <lineage>
        <taxon>Eukaryota</taxon>
        <taxon>Fungi</taxon>
        <taxon>Dikarya</taxon>
        <taxon>Basidiomycota</taxon>
        <taxon>Agaricomycotina</taxon>
        <taxon>Agaricomycetes</taxon>
        <taxon>Agaricomycetidae</taxon>
        <taxon>Jaapiales</taxon>
        <taxon>Jaapiaceae</taxon>
        <taxon>Jaapia</taxon>
    </lineage>
</organism>
<dbReference type="GO" id="GO:0016810">
    <property type="term" value="F:hydrolase activity, acting on carbon-nitrogen (but not peptide) bonds"/>
    <property type="evidence" value="ECO:0007669"/>
    <property type="project" value="InterPro"/>
</dbReference>
<dbReference type="AlphaFoldDB" id="A0A067PQB0"/>
<evidence type="ECO:0000256" key="2">
    <source>
        <dbReference type="SAM" id="Coils"/>
    </source>
</evidence>
<dbReference type="STRING" id="933084.A0A067PQB0"/>
<dbReference type="InterPro" id="IPR006680">
    <property type="entry name" value="Amidohydro-rel"/>
</dbReference>
<dbReference type="InterPro" id="IPR050287">
    <property type="entry name" value="MTA/SAH_deaminase"/>
</dbReference>
<feature type="domain" description="Amidohydrolase-related" evidence="3">
    <location>
        <begin position="66"/>
        <end position="427"/>
    </location>
</feature>